<dbReference type="VEuPathDB" id="FungiDB:CCM_04037"/>
<evidence type="ECO:0000313" key="2">
    <source>
        <dbReference type="EMBL" id="EGX92664.1"/>
    </source>
</evidence>
<name>G3JDI9_CORMM</name>
<feature type="region of interest" description="Disordered" evidence="1">
    <location>
        <begin position="43"/>
        <end position="107"/>
    </location>
</feature>
<dbReference type="HOGENOM" id="CLU_2209897_0_0_1"/>
<keyword evidence="3" id="KW-1185">Reference proteome</keyword>
<dbReference type="RefSeq" id="XP_006669248.1">
    <property type="nucleotide sequence ID" value="XM_006669185.1"/>
</dbReference>
<organism evidence="2 3">
    <name type="scientific">Cordyceps militaris (strain CM01)</name>
    <name type="common">Caterpillar fungus</name>
    <dbReference type="NCBI Taxonomy" id="983644"/>
    <lineage>
        <taxon>Eukaryota</taxon>
        <taxon>Fungi</taxon>
        <taxon>Dikarya</taxon>
        <taxon>Ascomycota</taxon>
        <taxon>Pezizomycotina</taxon>
        <taxon>Sordariomycetes</taxon>
        <taxon>Hypocreomycetidae</taxon>
        <taxon>Hypocreales</taxon>
        <taxon>Cordycipitaceae</taxon>
        <taxon>Cordyceps</taxon>
    </lineage>
</organism>
<protein>
    <submittedName>
        <fullName evidence="2">Uncharacterized protein</fullName>
    </submittedName>
</protein>
<dbReference type="EMBL" id="JH126401">
    <property type="protein sequence ID" value="EGX92664.1"/>
    <property type="molecule type" value="Genomic_DNA"/>
</dbReference>
<sequence>MAGGVSMVKGCETKAVTVRGFEDKFHVVGGHVHVGQILQLNPKRRRRKTPFPTGGMSKTTQLRSLPFPMGSSEEKMEENEEKNEDINRMRLISAAEKKKDEQKTSNC</sequence>
<evidence type="ECO:0000256" key="1">
    <source>
        <dbReference type="SAM" id="MobiDB-lite"/>
    </source>
</evidence>
<accession>G3JDI9</accession>
<reference evidence="2 3" key="1">
    <citation type="journal article" date="2011" name="Genome Biol.">
        <title>Genome sequence of the insect pathogenic fungus Cordyceps militaris, a valued traditional Chinese medicine.</title>
        <authorList>
            <person name="Zheng P."/>
            <person name="Xia Y."/>
            <person name="Xiao G."/>
            <person name="Xiong C."/>
            <person name="Hu X."/>
            <person name="Zhang S."/>
            <person name="Zheng H."/>
            <person name="Huang Y."/>
            <person name="Zhou Y."/>
            <person name="Wang S."/>
            <person name="Zhao G.P."/>
            <person name="Liu X."/>
            <person name="St Leger R.J."/>
            <person name="Wang C."/>
        </authorList>
    </citation>
    <scope>NUCLEOTIDE SEQUENCE [LARGE SCALE GENOMIC DNA]</scope>
    <source>
        <strain evidence="2 3">CM01</strain>
    </source>
</reference>
<dbReference type="Proteomes" id="UP000001610">
    <property type="component" value="Unassembled WGS sequence"/>
</dbReference>
<proteinExistence type="predicted"/>
<evidence type="ECO:0000313" key="3">
    <source>
        <dbReference type="Proteomes" id="UP000001610"/>
    </source>
</evidence>
<dbReference type="InParanoid" id="G3JDI9"/>
<gene>
    <name evidence="2" type="ORF">CCM_04037</name>
</gene>
<feature type="compositionally biased region" description="Basic and acidic residues" evidence="1">
    <location>
        <begin position="95"/>
        <end position="107"/>
    </location>
</feature>
<dbReference type="AlphaFoldDB" id="G3JDI9"/>
<dbReference type="KEGG" id="cmt:CCM_04037"/>
<dbReference type="GeneID" id="18166060"/>